<feature type="region of interest" description="Disordered" evidence="1">
    <location>
        <begin position="87"/>
        <end position="107"/>
    </location>
</feature>
<proteinExistence type="predicted"/>
<evidence type="ECO:0000313" key="3">
    <source>
        <dbReference type="Proteomes" id="UP000027120"/>
    </source>
</evidence>
<gene>
    <name evidence="2" type="ORF">CISIN_1g044358mg</name>
</gene>
<sequence length="130" mass="15010">MNWWHKMRRIWVSVSPRVKPRKPGAEFAAFFNFVYNNSAFAGVAGGETGIRDDASGLLKLRDDVKMCAYNDVQVMWNMLSKSPHPELKQATAAAANTQPRNSKCSKHRRRFTWRFPFWSDHTTSNSSLFR</sequence>
<keyword evidence="3" id="KW-1185">Reference proteome</keyword>
<dbReference type="PANTHER" id="PTHR33181:SF34">
    <property type="entry name" value="HEXOSYLTRANSFERASE"/>
    <property type="match status" value="1"/>
</dbReference>
<reference evidence="2 3" key="1">
    <citation type="submission" date="2014-04" db="EMBL/GenBank/DDBJ databases">
        <authorList>
            <consortium name="International Citrus Genome Consortium"/>
            <person name="Gmitter F."/>
            <person name="Chen C."/>
            <person name="Farmerie W."/>
            <person name="Harkins T."/>
            <person name="Desany B."/>
            <person name="Mohiuddin M."/>
            <person name="Kodira C."/>
            <person name="Borodovsky M."/>
            <person name="Lomsadze A."/>
            <person name="Burns P."/>
            <person name="Jenkins J."/>
            <person name="Prochnik S."/>
            <person name="Shu S."/>
            <person name="Chapman J."/>
            <person name="Pitluck S."/>
            <person name="Schmutz J."/>
            <person name="Rokhsar D."/>
        </authorList>
    </citation>
    <scope>NUCLEOTIDE SEQUENCE</scope>
</reference>
<protein>
    <submittedName>
        <fullName evidence="2">Uncharacterized protein</fullName>
    </submittedName>
</protein>
<dbReference type="EMBL" id="KK784922">
    <property type="protein sequence ID" value="KDO61985.1"/>
    <property type="molecule type" value="Genomic_DNA"/>
</dbReference>
<organism evidence="2 3">
    <name type="scientific">Citrus sinensis</name>
    <name type="common">Sweet orange</name>
    <name type="synonym">Citrus aurantium var. sinensis</name>
    <dbReference type="NCBI Taxonomy" id="2711"/>
    <lineage>
        <taxon>Eukaryota</taxon>
        <taxon>Viridiplantae</taxon>
        <taxon>Streptophyta</taxon>
        <taxon>Embryophyta</taxon>
        <taxon>Tracheophyta</taxon>
        <taxon>Spermatophyta</taxon>
        <taxon>Magnoliopsida</taxon>
        <taxon>eudicotyledons</taxon>
        <taxon>Gunneridae</taxon>
        <taxon>Pentapetalae</taxon>
        <taxon>rosids</taxon>
        <taxon>malvids</taxon>
        <taxon>Sapindales</taxon>
        <taxon>Rutaceae</taxon>
        <taxon>Aurantioideae</taxon>
        <taxon>Citrus</taxon>
    </lineage>
</organism>
<dbReference type="PANTHER" id="PTHR33181">
    <property type="entry name" value="OS01G0778500 PROTEIN"/>
    <property type="match status" value="1"/>
</dbReference>
<evidence type="ECO:0000256" key="1">
    <source>
        <dbReference type="SAM" id="MobiDB-lite"/>
    </source>
</evidence>
<accession>A0A067F753</accession>
<evidence type="ECO:0000313" key="2">
    <source>
        <dbReference type="EMBL" id="KDO61985.1"/>
    </source>
</evidence>
<name>A0A067F753_CITSI</name>
<dbReference type="Proteomes" id="UP000027120">
    <property type="component" value="Unassembled WGS sequence"/>
</dbReference>
<dbReference type="AlphaFoldDB" id="A0A067F753"/>